<accession>A0A2I2KXK5</accession>
<keyword evidence="1" id="KW-0812">Transmembrane</keyword>
<evidence type="ECO:0000313" key="3">
    <source>
        <dbReference type="Proteomes" id="UP000234331"/>
    </source>
</evidence>
<protein>
    <submittedName>
        <fullName evidence="2">Uncharacterized protein</fullName>
    </submittedName>
</protein>
<proteinExistence type="predicted"/>
<keyword evidence="1" id="KW-1133">Transmembrane helix</keyword>
<dbReference type="EMBL" id="FZMO01000390">
    <property type="protein sequence ID" value="SNQ50390.1"/>
    <property type="molecule type" value="Genomic_DNA"/>
</dbReference>
<feature type="transmembrane region" description="Helical" evidence="1">
    <location>
        <begin position="64"/>
        <end position="84"/>
    </location>
</feature>
<dbReference type="AlphaFoldDB" id="A0A2I2KXK5"/>
<keyword evidence="1" id="KW-0472">Membrane</keyword>
<keyword evidence="3" id="KW-1185">Reference proteome</keyword>
<dbReference type="Proteomes" id="UP000234331">
    <property type="component" value="Unassembled WGS sequence"/>
</dbReference>
<sequence length="92" mass="10108">MPKTSFSTSDADPALLALENAELLPDRLTLATVEIGRREFDPTFFPVNSPWSNMGQIDAHGEPSILGGILPILISLIPSINIIFQIDTHHDR</sequence>
<evidence type="ECO:0000313" key="2">
    <source>
        <dbReference type="EMBL" id="SNQ50390.1"/>
    </source>
</evidence>
<dbReference type="RefSeq" id="WP_101833668.1">
    <property type="nucleotide sequence ID" value="NZ_FZMO01000390.1"/>
</dbReference>
<reference evidence="2 3" key="1">
    <citation type="submission" date="2017-06" db="EMBL/GenBank/DDBJ databases">
        <authorList>
            <person name="Kim H.J."/>
            <person name="Triplett B.A."/>
        </authorList>
    </citation>
    <scope>NUCLEOTIDE SEQUENCE [LARGE SCALE GENOMIC DNA]</scope>
    <source>
        <strain evidence="2">FRACA_ARgP5</strain>
    </source>
</reference>
<name>A0A2I2KXK5_9ACTN</name>
<evidence type="ECO:0000256" key="1">
    <source>
        <dbReference type="SAM" id="Phobius"/>
    </source>
</evidence>
<organism evidence="2 3">
    <name type="scientific">Frankia canadensis</name>
    <dbReference type="NCBI Taxonomy" id="1836972"/>
    <lineage>
        <taxon>Bacteria</taxon>
        <taxon>Bacillati</taxon>
        <taxon>Actinomycetota</taxon>
        <taxon>Actinomycetes</taxon>
        <taxon>Frankiales</taxon>
        <taxon>Frankiaceae</taxon>
        <taxon>Frankia</taxon>
    </lineage>
</organism>
<dbReference type="OrthoDB" id="3217753at2"/>
<gene>
    <name evidence="2" type="ORF">FRACA_450021</name>
</gene>